<dbReference type="EMBL" id="JANPWB010000013">
    <property type="protein sequence ID" value="KAJ1102579.1"/>
    <property type="molecule type" value="Genomic_DNA"/>
</dbReference>
<dbReference type="Proteomes" id="UP001066276">
    <property type="component" value="Chromosome 9"/>
</dbReference>
<evidence type="ECO:0000313" key="1">
    <source>
        <dbReference type="EMBL" id="KAJ1102579.1"/>
    </source>
</evidence>
<evidence type="ECO:0000313" key="2">
    <source>
        <dbReference type="Proteomes" id="UP001066276"/>
    </source>
</evidence>
<sequence length="208" mass="21898">MKTWDPWHPLAPAWVQQVNPCRAGQTDNTGVLRGSVTSPLLGCPLLPPRARGQGVPSGEGWLRSGTGERGFIQGTARGSGLSLWFPGRSVQCASVLASGAGRMKLLEARLQGAGSATPQEQVVTFIPGSPDTASGGCQCLVLCTARQTPTCTQSGGCQCLVFCRARRTLTSSQSCERQCLVLCRVASAPSDVMGDVTRIQCPHFLLGQ</sequence>
<name>A0AAV7MHL7_PLEWA</name>
<proteinExistence type="predicted"/>
<protein>
    <submittedName>
        <fullName evidence="1">Uncharacterized protein</fullName>
    </submittedName>
</protein>
<organism evidence="1 2">
    <name type="scientific">Pleurodeles waltl</name>
    <name type="common">Iberian ribbed newt</name>
    <dbReference type="NCBI Taxonomy" id="8319"/>
    <lineage>
        <taxon>Eukaryota</taxon>
        <taxon>Metazoa</taxon>
        <taxon>Chordata</taxon>
        <taxon>Craniata</taxon>
        <taxon>Vertebrata</taxon>
        <taxon>Euteleostomi</taxon>
        <taxon>Amphibia</taxon>
        <taxon>Batrachia</taxon>
        <taxon>Caudata</taxon>
        <taxon>Salamandroidea</taxon>
        <taxon>Salamandridae</taxon>
        <taxon>Pleurodelinae</taxon>
        <taxon>Pleurodeles</taxon>
    </lineage>
</organism>
<keyword evidence="2" id="KW-1185">Reference proteome</keyword>
<accession>A0AAV7MHL7</accession>
<dbReference type="AlphaFoldDB" id="A0AAV7MHL7"/>
<reference evidence="1" key="1">
    <citation type="journal article" date="2022" name="bioRxiv">
        <title>Sequencing and chromosome-scale assembly of the giantPleurodeles waltlgenome.</title>
        <authorList>
            <person name="Brown T."/>
            <person name="Elewa A."/>
            <person name="Iarovenko S."/>
            <person name="Subramanian E."/>
            <person name="Araus A.J."/>
            <person name="Petzold A."/>
            <person name="Susuki M."/>
            <person name="Suzuki K.-i.T."/>
            <person name="Hayashi T."/>
            <person name="Toyoda A."/>
            <person name="Oliveira C."/>
            <person name="Osipova E."/>
            <person name="Leigh N.D."/>
            <person name="Simon A."/>
            <person name="Yun M.H."/>
        </authorList>
    </citation>
    <scope>NUCLEOTIDE SEQUENCE</scope>
    <source>
        <strain evidence="1">20211129_DDA</strain>
        <tissue evidence="1">Liver</tissue>
    </source>
</reference>
<gene>
    <name evidence="1" type="ORF">NDU88_000028</name>
</gene>
<comment type="caution">
    <text evidence="1">The sequence shown here is derived from an EMBL/GenBank/DDBJ whole genome shotgun (WGS) entry which is preliminary data.</text>
</comment>